<dbReference type="STRING" id="76731.RD2015_1262"/>
<keyword evidence="4" id="KW-1185">Reference proteome</keyword>
<dbReference type="EMBL" id="CP013729">
    <property type="protein sequence ID" value="ALV05753.1"/>
    <property type="molecule type" value="Genomic_DNA"/>
</dbReference>
<feature type="compositionally biased region" description="Low complexity" evidence="2">
    <location>
        <begin position="402"/>
        <end position="411"/>
    </location>
</feature>
<accession>A0A0U3MBM5</accession>
<dbReference type="SUPFAM" id="SSF56672">
    <property type="entry name" value="DNA/RNA polymerases"/>
    <property type="match status" value="1"/>
</dbReference>
<feature type="compositionally biased region" description="Low complexity" evidence="2">
    <location>
        <begin position="423"/>
        <end position="451"/>
    </location>
</feature>
<dbReference type="PANTHER" id="PTHR35369">
    <property type="entry name" value="BLR3025 PROTEIN-RELATED"/>
    <property type="match status" value="1"/>
</dbReference>
<sequence length="496" mass="53545">MLWVALILPPSPTDDPQAPPAVSPDALRGLAVWCLQFTPRVARMEDAVVMEVAASLRLFRGRAALQARLADEAPDLGVCSIGWAPTATAALILARCGISGLGDRLLQAVLDPLPLDALTAAATHAASLNRAGVRTLGQLRQLPRGGVSRRFGAPLLAALDQAYGLRPEVHAWEALPEDFHARLELPSREDRAPALLMSARPLLMQLCGWLAARHAGATGITLHWVHDSMRARDVGDHGQLTVRTAEPIRELEHFCRLLAEHLAKTQLLAPVGELRLEALGVQALQEDSASLLPDEVRTGETLYLTLERIAARLGPEQVLQPALADDHRLEWMTRWQPCDPGRAKRGGRPRPCAAPQTPEPAFLLDEPLRLAVRDHRPHYQGPLTLLIGPDRVEGGWWDRLPEAPAAPAPDAQGTDATEKAHSAKASTPASATASATASAPRAAHTTVTVPTAPHPGHRNVMRDYWVAVNENAGVLAIFQERLADGEGAWYLHGVYA</sequence>
<organism evidence="3 4">
    <name type="scientific">Roseateles depolymerans</name>
    <dbReference type="NCBI Taxonomy" id="76731"/>
    <lineage>
        <taxon>Bacteria</taxon>
        <taxon>Pseudomonadati</taxon>
        <taxon>Pseudomonadota</taxon>
        <taxon>Betaproteobacteria</taxon>
        <taxon>Burkholderiales</taxon>
        <taxon>Sphaerotilaceae</taxon>
        <taxon>Roseateles</taxon>
    </lineage>
</organism>
<dbReference type="InterPro" id="IPR043502">
    <property type="entry name" value="DNA/RNA_pol_sf"/>
</dbReference>
<feature type="region of interest" description="Disordered" evidence="2">
    <location>
        <begin position="398"/>
        <end position="456"/>
    </location>
</feature>
<dbReference type="CDD" id="cd03468">
    <property type="entry name" value="PolY_like"/>
    <property type="match status" value="1"/>
</dbReference>
<name>A0A0U3MBM5_9BURK</name>
<dbReference type="KEGG" id="rdp:RD2015_1262"/>
<dbReference type="RefSeq" id="WP_058934155.1">
    <property type="nucleotide sequence ID" value="NZ_CP013729.1"/>
</dbReference>
<keyword evidence="1" id="KW-0227">DNA damage</keyword>
<feature type="region of interest" description="Disordered" evidence="2">
    <location>
        <begin position="337"/>
        <end position="359"/>
    </location>
</feature>
<gene>
    <name evidence="3" type="ORF">RD2015_1262</name>
</gene>
<dbReference type="AlphaFoldDB" id="A0A0U3MBM5"/>
<dbReference type="PANTHER" id="PTHR35369:SF2">
    <property type="entry name" value="BLR3025 PROTEIN"/>
    <property type="match status" value="1"/>
</dbReference>
<protein>
    <submittedName>
        <fullName evidence="3">DNA polymerase-like protein</fullName>
    </submittedName>
</protein>
<dbReference type="PATRIC" id="fig|76731.3.peg.1287"/>
<dbReference type="InterPro" id="IPR050356">
    <property type="entry name" value="SulA_CellDiv_inhibitor"/>
</dbReference>
<reference evidence="3 4" key="1">
    <citation type="submission" date="2015-12" db="EMBL/GenBank/DDBJ databases">
        <title>Complete genome of Roseateles depolymerans KCTC 42856.</title>
        <authorList>
            <person name="Kim K.M."/>
        </authorList>
    </citation>
    <scope>NUCLEOTIDE SEQUENCE [LARGE SCALE GENOMIC DNA]</scope>
    <source>
        <strain evidence="3 4">KCTC 42856</strain>
    </source>
</reference>
<dbReference type="Proteomes" id="UP000060699">
    <property type="component" value="Chromosome"/>
</dbReference>
<dbReference type="OrthoDB" id="625722at2"/>
<evidence type="ECO:0000256" key="2">
    <source>
        <dbReference type="SAM" id="MobiDB-lite"/>
    </source>
</evidence>
<evidence type="ECO:0000256" key="1">
    <source>
        <dbReference type="ARBA" id="ARBA00022763"/>
    </source>
</evidence>
<evidence type="ECO:0000313" key="4">
    <source>
        <dbReference type="Proteomes" id="UP000060699"/>
    </source>
</evidence>
<dbReference type="GO" id="GO:0006281">
    <property type="term" value="P:DNA repair"/>
    <property type="evidence" value="ECO:0007669"/>
    <property type="project" value="TreeGrafter"/>
</dbReference>
<proteinExistence type="predicted"/>
<evidence type="ECO:0000313" key="3">
    <source>
        <dbReference type="EMBL" id="ALV05753.1"/>
    </source>
</evidence>